<reference evidence="3 4" key="1">
    <citation type="submission" date="2016-10" db="EMBL/GenBank/DDBJ databases">
        <authorList>
            <person name="de Groot N.N."/>
        </authorList>
    </citation>
    <scope>NUCLEOTIDE SEQUENCE [LARGE SCALE GENOMIC DNA]</scope>
    <source>
        <strain evidence="3 4">DSM 7343</strain>
    </source>
</reference>
<dbReference type="Gene3D" id="2.60.120.10">
    <property type="entry name" value="Jelly Rolls"/>
    <property type="match status" value="1"/>
</dbReference>
<proteinExistence type="predicted"/>
<dbReference type="CDD" id="cd00093">
    <property type="entry name" value="HTH_XRE"/>
    <property type="match status" value="1"/>
</dbReference>
<dbReference type="GO" id="GO:0005829">
    <property type="term" value="C:cytosol"/>
    <property type="evidence" value="ECO:0007669"/>
    <property type="project" value="TreeGrafter"/>
</dbReference>
<evidence type="ECO:0000313" key="4">
    <source>
        <dbReference type="Proteomes" id="UP000199409"/>
    </source>
</evidence>
<dbReference type="Pfam" id="PF07883">
    <property type="entry name" value="Cupin_2"/>
    <property type="match status" value="1"/>
</dbReference>
<keyword evidence="4" id="KW-1185">Reference proteome</keyword>
<dbReference type="Proteomes" id="UP000199409">
    <property type="component" value="Unassembled WGS sequence"/>
</dbReference>
<dbReference type="InterPro" id="IPR014710">
    <property type="entry name" value="RmlC-like_jellyroll"/>
</dbReference>
<dbReference type="InterPro" id="IPR001387">
    <property type="entry name" value="Cro/C1-type_HTH"/>
</dbReference>
<dbReference type="PROSITE" id="PS50943">
    <property type="entry name" value="HTH_CROC1"/>
    <property type="match status" value="1"/>
</dbReference>
<protein>
    <submittedName>
        <fullName evidence="3">Transcriptional regulator, XRE family with cupin sensor</fullName>
    </submittedName>
</protein>
<dbReference type="CDD" id="cd02209">
    <property type="entry name" value="cupin_XRE_C"/>
    <property type="match status" value="1"/>
</dbReference>
<dbReference type="InterPro" id="IPR013096">
    <property type="entry name" value="Cupin_2"/>
</dbReference>
<dbReference type="InterPro" id="IPR010982">
    <property type="entry name" value="Lambda_DNA-bd_dom_sf"/>
</dbReference>
<sequence length="186" mass="21441">MEFNIGQKIKTLRKERKLTLQDVATETGFSPALISQIENNNVSPPIATLSKIARFFDVKMSFFFEEGEGTSHYEIVRHNERRIVSRVISKDGSKHGYTYETLSYRKKNKKMEPFLLTVTERATEETLYNHEGEEFLLILKGSAEIILNDERYALEEGDAVYFDSTVKHRLLSKEGEMVQVLAVVTR</sequence>
<accession>A0A1H4CNC5</accession>
<dbReference type="InterPro" id="IPR050807">
    <property type="entry name" value="TransReg_Diox_bact_type"/>
</dbReference>
<dbReference type="AlphaFoldDB" id="A0A1H4CNC5"/>
<dbReference type="PANTHER" id="PTHR46797">
    <property type="entry name" value="HTH-TYPE TRANSCRIPTIONAL REGULATOR"/>
    <property type="match status" value="1"/>
</dbReference>
<dbReference type="STRING" id="37625.SAMN05660420_02633"/>
<dbReference type="Gene3D" id="1.10.260.40">
    <property type="entry name" value="lambda repressor-like DNA-binding domains"/>
    <property type="match status" value="1"/>
</dbReference>
<dbReference type="SMART" id="SM00530">
    <property type="entry name" value="HTH_XRE"/>
    <property type="match status" value="1"/>
</dbReference>
<dbReference type="GO" id="GO:0003677">
    <property type="term" value="F:DNA binding"/>
    <property type="evidence" value="ECO:0007669"/>
    <property type="project" value="UniProtKB-KW"/>
</dbReference>
<dbReference type="Pfam" id="PF01381">
    <property type="entry name" value="HTH_3"/>
    <property type="match status" value="1"/>
</dbReference>
<dbReference type="SUPFAM" id="SSF51182">
    <property type="entry name" value="RmlC-like cupins"/>
    <property type="match status" value="1"/>
</dbReference>
<evidence type="ECO:0000313" key="3">
    <source>
        <dbReference type="EMBL" id="SEA61819.1"/>
    </source>
</evidence>
<dbReference type="OrthoDB" id="5343295at2"/>
<dbReference type="GO" id="GO:0003700">
    <property type="term" value="F:DNA-binding transcription factor activity"/>
    <property type="evidence" value="ECO:0007669"/>
    <property type="project" value="TreeGrafter"/>
</dbReference>
<name>A0A1H4CNC5_9BACT</name>
<evidence type="ECO:0000259" key="2">
    <source>
        <dbReference type="PROSITE" id="PS50943"/>
    </source>
</evidence>
<organism evidence="3 4">
    <name type="scientific">Desulfuromusa kysingii</name>
    <dbReference type="NCBI Taxonomy" id="37625"/>
    <lineage>
        <taxon>Bacteria</taxon>
        <taxon>Pseudomonadati</taxon>
        <taxon>Thermodesulfobacteriota</taxon>
        <taxon>Desulfuromonadia</taxon>
        <taxon>Desulfuromonadales</taxon>
        <taxon>Geopsychrobacteraceae</taxon>
        <taxon>Desulfuromusa</taxon>
    </lineage>
</organism>
<keyword evidence="1" id="KW-0238">DNA-binding</keyword>
<dbReference type="InterPro" id="IPR011051">
    <property type="entry name" value="RmlC_Cupin_sf"/>
</dbReference>
<gene>
    <name evidence="3" type="ORF">SAMN05660420_02633</name>
</gene>
<dbReference type="PANTHER" id="PTHR46797:SF19">
    <property type="entry name" value="BLL2473 PROTEIN"/>
    <property type="match status" value="1"/>
</dbReference>
<dbReference type="EMBL" id="FNQN01000008">
    <property type="protein sequence ID" value="SEA61819.1"/>
    <property type="molecule type" value="Genomic_DNA"/>
</dbReference>
<feature type="domain" description="HTH cro/C1-type" evidence="2">
    <location>
        <begin position="9"/>
        <end position="63"/>
    </location>
</feature>
<evidence type="ECO:0000256" key="1">
    <source>
        <dbReference type="ARBA" id="ARBA00023125"/>
    </source>
</evidence>
<dbReference type="RefSeq" id="WP_092349450.1">
    <property type="nucleotide sequence ID" value="NZ_FNQN01000008.1"/>
</dbReference>
<dbReference type="SUPFAM" id="SSF47413">
    <property type="entry name" value="lambda repressor-like DNA-binding domains"/>
    <property type="match status" value="1"/>
</dbReference>